<dbReference type="VEuPathDB" id="FungiDB:CC1G_14875"/>
<proteinExistence type="predicted"/>
<sequence>MPVCSTTSELPDLSGPIPGFEERQIVRGETDNALFGGCRSTKIDQEAGAALVPGYTPRPILLAYGFVRVAFWQMTFSEDTNVTLTDHLTKEILEVTSNPCWRHFGAPSSTSWENRCTADHYNPPDGFTVLWRLTIVQLPTLQLLFRRMNLNLAPLNVALQPSSLQVQGSNPNVLFRRQQDPACIIECNALGSLIDGCAWCHQDVPGGCGVPLVIHEAWNSAISDFNAICATPLAPPREITFTTPPFELPATKPPRTTSLENWGIITLPHPPCTRGLGRVVLPNSSTMISPTTTMATMDPTGTTTLQTPRPTTSTEGPPSPITTPRGNLPTETPMLPGLPTPQPQPQPQPQPHRPKTNIVQTPSSRAGGNPPASTSGSSDDSEVPASPTIGGAVESPSDDDAPLAPGDVTPSATLALPSQSRGREEESETPTGGGPDETPEADTGESSSRPLCSHIDDVLLGVSAAVVGAVLVFRAVM</sequence>
<accession>D6RNY0</accession>
<dbReference type="EMBL" id="AACS02000007">
    <property type="protein sequence ID" value="EFI27404.1"/>
    <property type="molecule type" value="Genomic_DNA"/>
</dbReference>
<feature type="compositionally biased region" description="Pro residues" evidence="1">
    <location>
        <begin position="336"/>
        <end position="351"/>
    </location>
</feature>
<evidence type="ECO:0000313" key="2">
    <source>
        <dbReference type="EMBL" id="EFI27404.1"/>
    </source>
</evidence>
<feature type="compositionally biased region" description="Low complexity" evidence="1">
    <location>
        <begin position="290"/>
        <end position="314"/>
    </location>
</feature>
<feature type="compositionally biased region" description="Polar residues" evidence="1">
    <location>
        <begin position="410"/>
        <end position="420"/>
    </location>
</feature>
<feature type="compositionally biased region" description="Polar residues" evidence="1">
    <location>
        <begin position="357"/>
        <end position="378"/>
    </location>
</feature>
<keyword evidence="3" id="KW-1185">Reference proteome</keyword>
<name>D6RNY0_COPC7</name>
<evidence type="ECO:0000256" key="1">
    <source>
        <dbReference type="SAM" id="MobiDB-lite"/>
    </source>
</evidence>
<comment type="caution">
    <text evidence="2">The sequence shown here is derived from an EMBL/GenBank/DDBJ whole genome shotgun (WGS) entry which is preliminary data.</text>
</comment>
<feature type="region of interest" description="Disordered" evidence="1">
    <location>
        <begin position="288"/>
        <end position="451"/>
    </location>
</feature>
<dbReference type="InParanoid" id="D6RNY0"/>
<organism evidence="2 3">
    <name type="scientific">Coprinopsis cinerea (strain Okayama-7 / 130 / ATCC MYA-4618 / FGSC 9003)</name>
    <name type="common">Inky cap fungus</name>
    <name type="synonym">Hormographiella aspergillata</name>
    <dbReference type="NCBI Taxonomy" id="240176"/>
    <lineage>
        <taxon>Eukaryota</taxon>
        <taxon>Fungi</taxon>
        <taxon>Dikarya</taxon>
        <taxon>Basidiomycota</taxon>
        <taxon>Agaricomycotina</taxon>
        <taxon>Agaricomycetes</taxon>
        <taxon>Agaricomycetidae</taxon>
        <taxon>Agaricales</taxon>
        <taxon>Agaricineae</taxon>
        <taxon>Psathyrellaceae</taxon>
        <taxon>Coprinopsis</taxon>
    </lineage>
</organism>
<reference evidence="2 3" key="1">
    <citation type="journal article" date="2010" name="Proc. Natl. Acad. Sci. U.S.A.">
        <title>Insights into evolution of multicellular fungi from the assembled chromosomes of the mushroom Coprinopsis cinerea (Coprinus cinereus).</title>
        <authorList>
            <person name="Stajich J.E."/>
            <person name="Wilke S.K."/>
            <person name="Ahren D."/>
            <person name="Au C.H."/>
            <person name="Birren B.W."/>
            <person name="Borodovsky M."/>
            <person name="Burns C."/>
            <person name="Canback B."/>
            <person name="Casselton L.A."/>
            <person name="Cheng C.K."/>
            <person name="Deng J."/>
            <person name="Dietrich F.S."/>
            <person name="Fargo D.C."/>
            <person name="Farman M.L."/>
            <person name="Gathman A.C."/>
            <person name="Goldberg J."/>
            <person name="Guigo R."/>
            <person name="Hoegger P.J."/>
            <person name="Hooker J.B."/>
            <person name="Huggins A."/>
            <person name="James T.Y."/>
            <person name="Kamada T."/>
            <person name="Kilaru S."/>
            <person name="Kodira C."/>
            <person name="Kues U."/>
            <person name="Kupfer D."/>
            <person name="Kwan H.S."/>
            <person name="Lomsadze A."/>
            <person name="Li W."/>
            <person name="Lilly W.W."/>
            <person name="Ma L.J."/>
            <person name="Mackey A.J."/>
            <person name="Manning G."/>
            <person name="Martin F."/>
            <person name="Muraguchi H."/>
            <person name="Natvig D.O."/>
            <person name="Palmerini H."/>
            <person name="Ramesh M.A."/>
            <person name="Rehmeyer C.J."/>
            <person name="Roe B.A."/>
            <person name="Shenoy N."/>
            <person name="Stanke M."/>
            <person name="Ter-Hovhannisyan V."/>
            <person name="Tunlid A."/>
            <person name="Velagapudi R."/>
            <person name="Vision T.J."/>
            <person name="Zeng Q."/>
            <person name="Zolan M.E."/>
            <person name="Pukkila P.J."/>
        </authorList>
    </citation>
    <scope>NUCLEOTIDE SEQUENCE [LARGE SCALE GENOMIC DNA]</scope>
    <source>
        <strain evidence="3">Okayama-7 / 130 / ATCC MYA-4618 / FGSC 9003</strain>
    </source>
</reference>
<gene>
    <name evidence="2" type="ORF">CC1G_14875</name>
</gene>
<evidence type="ECO:0000313" key="3">
    <source>
        <dbReference type="Proteomes" id="UP000001861"/>
    </source>
</evidence>
<dbReference type="GeneID" id="9378440"/>
<dbReference type="RefSeq" id="XP_002910898.1">
    <property type="nucleotide sequence ID" value="XM_002910852.1"/>
</dbReference>
<dbReference type="Proteomes" id="UP000001861">
    <property type="component" value="Unassembled WGS sequence"/>
</dbReference>
<dbReference type="KEGG" id="cci:CC1G_14875"/>
<protein>
    <submittedName>
        <fullName evidence="2">Uncharacterized protein</fullName>
    </submittedName>
</protein>
<dbReference type="HOGENOM" id="CLU_572393_0_0_1"/>
<dbReference type="AlphaFoldDB" id="D6RNY0"/>